<evidence type="ECO:0000313" key="1">
    <source>
        <dbReference type="EMBL" id="MBM6617863.1"/>
    </source>
</evidence>
<protein>
    <recommendedName>
        <fullName evidence="3">Preprotein translocase subunit SecA</fullName>
    </recommendedName>
</protein>
<name>A0ABS2DK76_9BACI</name>
<sequence>MFNVSFYDKKDVLLVQYRSQVPAEGEELKVKGRKGKVTRVETVTEHKFNVHVELEAEKKNNMAADAGKKKKR</sequence>
<gene>
    <name evidence="1" type="ORF">JR050_09305</name>
</gene>
<keyword evidence="2" id="KW-1185">Reference proteome</keyword>
<organism evidence="1 2">
    <name type="scientific">Bacillus suaedaesalsae</name>
    <dbReference type="NCBI Taxonomy" id="2810349"/>
    <lineage>
        <taxon>Bacteria</taxon>
        <taxon>Bacillati</taxon>
        <taxon>Bacillota</taxon>
        <taxon>Bacilli</taxon>
        <taxon>Bacillales</taxon>
        <taxon>Bacillaceae</taxon>
        <taxon>Bacillus</taxon>
    </lineage>
</organism>
<dbReference type="Proteomes" id="UP001518925">
    <property type="component" value="Unassembled WGS sequence"/>
</dbReference>
<dbReference type="EMBL" id="JAFELM010000028">
    <property type="protein sequence ID" value="MBM6617863.1"/>
    <property type="molecule type" value="Genomic_DNA"/>
</dbReference>
<proteinExistence type="predicted"/>
<dbReference type="RefSeq" id="WP_204203224.1">
    <property type="nucleotide sequence ID" value="NZ_JAFELM010000028.1"/>
</dbReference>
<accession>A0ABS2DK76</accession>
<comment type="caution">
    <text evidence="1">The sequence shown here is derived from an EMBL/GenBank/DDBJ whole genome shotgun (WGS) entry which is preliminary data.</text>
</comment>
<reference evidence="1 2" key="1">
    <citation type="submission" date="2021-02" db="EMBL/GenBank/DDBJ databases">
        <title>Bacillus sp. RD4P76, an endophyte from a halophyte.</title>
        <authorList>
            <person name="Sun J.-Q."/>
        </authorList>
    </citation>
    <scope>NUCLEOTIDE SEQUENCE [LARGE SCALE GENOMIC DNA]</scope>
    <source>
        <strain evidence="1 2">RD4P76</strain>
    </source>
</reference>
<evidence type="ECO:0000313" key="2">
    <source>
        <dbReference type="Proteomes" id="UP001518925"/>
    </source>
</evidence>
<evidence type="ECO:0008006" key="3">
    <source>
        <dbReference type="Google" id="ProtNLM"/>
    </source>
</evidence>